<feature type="transmembrane region" description="Helical" evidence="1">
    <location>
        <begin position="37"/>
        <end position="57"/>
    </location>
</feature>
<dbReference type="STRING" id="1834191.A5886_002140"/>
<sequence>MDLSVITENFVPVILVACLVVGYIIKNTPVLTSKVNDYIPLVVGLLGAALGLVMNGLTVESIVYGAVSGLASTGLHQTFTRIINSGAAE</sequence>
<keyword evidence="1" id="KW-0812">Transmembrane</keyword>
<keyword evidence="1" id="KW-0472">Membrane</keyword>
<name>A0A242A847_9ENTE</name>
<keyword evidence="3" id="KW-1185">Reference proteome</keyword>
<dbReference type="OrthoDB" id="1929673at2"/>
<comment type="caution">
    <text evidence="2">The sequence shown here is derived from an EMBL/GenBank/DDBJ whole genome shotgun (WGS) entry which is preliminary data.</text>
</comment>
<evidence type="ECO:0000313" key="2">
    <source>
        <dbReference type="EMBL" id="OTN77060.1"/>
    </source>
</evidence>
<proteinExistence type="predicted"/>
<reference evidence="2 3" key="1">
    <citation type="submission" date="2017-05" db="EMBL/GenBank/DDBJ databases">
        <title>The Genome Sequence of Enterococcus sp. 8G7_MSG3316.</title>
        <authorList>
            <consortium name="The Broad Institute Genomics Platform"/>
            <consortium name="The Broad Institute Genomic Center for Infectious Diseases"/>
            <person name="Earl A."/>
            <person name="Manson A."/>
            <person name="Schwartman J."/>
            <person name="Gilmore M."/>
            <person name="Abouelleil A."/>
            <person name="Cao P."/>
            <person name="Chapman S."/>
            <person name="Cusick C."/>
            <person name="Shea T."/>
            <person name="Young S."/>
            <person name="Neafsey D."/>
            <person name="Nusbaum C."/>
            <person name="Birren B."/>
        </authorList>
    </citation>
    <scope>NUCLEOTIDE SEQUENCE [LARGE SCALE GENOMIC DNA]</scope>
    <source>
        <strain evidence="2 3">8G7_MSG3316</strain>
    </source>
</reference>
<dbReference type="Pfam" id="PF16079">
    <property type="entry name" value="Phage_holin_5_2"/>
    <property type="match status" value="1"/>
</dbReference>
<evidence type="ECO:0000313" key="3">
    <source>
        <dbReference type="Proteomes" id="UP000195043"/>
    </source>
</evidence>
<dbReference type="Proteomes" id="UP000195043">
    <property type="component" value="Unassembled WGS sequence"/>
</dbReference>
<dbReference type="InterPro" id="IPR032111">
    <property type="entry name" value="Clostridium_phage_holin"/>
</dbReference>
<gene>
    <name evidence="2" type="ORF">A5886_002140</name>
</gene>
<dbReference type="RefSeq" id="WP_086275132.1">
    <property type="nucleotide sequence ID" value="NZ_NGKU01000001.1"/>
</dbReference>
<evidence type="ECO:0000256" key="1">
    <source>
        <dbReference type="SAM" id="Phobius"/>
    </source>
</evidence>
<dbReference type="EMBL" id="NGKU01000001">
    <property type="protein sequence ID" value="OTN77060.1"/>
    <property type="molecule type" value="Genomic_DNA"/>
</dbReference>
<feature type="transmembrane region" description="Helical" evidence="1">
    <location>
        <begin position="6"/>
        <end position="25"/>
    </location>
</feature>
<evidence type="ECO:0008006" key="4">
    <source>
        <dbReference type="Google" id="ProtNLM"/>
    </source>
</evidence>
<keyword evidence="1" id="KW-1133">Transmembrane helix</keyword>
<protein>
    <recommendedName>
        <fullName evidence="4">Holin</fullName>
    </recommendedName>
</protein>
<organism evidence="2 3">
    <name type="scientific">Candidatus Enterococcus testudinis</name>
    <dbReference type="NCBI Taxonomy" id="1834191"/>
    <lineage>
        <taxon>Bacteria</taxon>
        <taxon>Bacillati</taxon>
        <taxon>Bacillota</taxon>
        <taxon>Bacilli</taxon>
        <taxon>Lactobacillales</taxon>
        <taxon>Enterococcaceae</taxon>
        <taxon>Enterococcus</taxon>
    </lineage>
</organism>
<accession>A0A242A847</accession>
<dbReference type="AlphaFoldDB" id="A0A242A847"/>